<dbReference type="PANTHER" id="PTHR37238">
    <property type="entry name" value="OS05G0532500 PROTEIN"/>
    <property type="match status" value="1"/>
</dbReference>
<evidence type="ECO:0000313" key="3">
    <source>
        <dbReference type="Proteomes" id="UP000657918"/>
    </source>
</evidence>
<organism evidence="2 3">
    <name type="scientific">Salix dunnii</name>
    <dbReference type="NCBI Taxonomy" id="1413687"/>
    <lineage>
        <taxon>Eukaryota</taxon>
        <taxon>Viridiplantae</taxon>
        <taxon>Streptophyta</taxon>
        <taxon>Embryophyta</taxon>
        <taxon>Tracheophyta</taxon>
        <taxon>Spermatophyta</taxon>
        <taxon>Magnoliopsida</taxon>
        <taxon>eudicotyledons</taxon>
        <taxon>Gunneridae</taxon>
        <taxon>Pentapetalae</taxon>
        <taxon>rosids</taxon>
        <taxon>fabids</taxon>
        <taxon>Malpighiales</taxon>
        <taxon>Salicaceae</taxon>
        <taxon>Saliceae</taxon>
        <taxon>Salix</taxon>
    </lineage>
</organism>
<sequence length="797" mass="87002">MDSLISPSPLVSWRAGCNVERGRQLFLLTPLPMPKTLSSRCEDLPTSVFEKIALNPAVETPSTSTISGDGNEDLLEDMATKPTTSKPGGPVATEGKLERLSSLMFSKQNHFVSMTPCLNMSPPKSCASQDLLTLILEKIALNPIVEPPSASTIFGVGNEDLLEEMGAKPTTSKPADPVATEGKLECLSFLMFSKQNHFVSMTPCLNMSPLKSCALLEPISPSSRKDNYRLRKFTSFPIGILSHISESSGNEGSEDLTVNLVSKKMKQSHQISIASKSSVRKPLKDLSNNNGSFLRSANPKKISMPAKEIGDKQSVIDELVAQAFKLKTTSKEGRQEIGSFMHVLSNMLSSLKPWVPRFQKVFSSHFVEPENQLPHKTVAEINEDGSFDVDSPEKTNMDSLISPSPLVSWRAGCNVERGRQLFLLTPLPMPKTLSSRCQDLPATVFEKIALNPAVETPSTSTISGDGNEDLLEDMATKPTTSKPADPVATEGKLECLSSPMFSKQNHFVVAMTPCLNMSPPKSCVLLEPISQTSHKDNYRLRKSTPFPVGIHSHISESSGSEGSEDLTLKYPELLGIQRAYKSRMGIKDLDSSPNWSFSPPKTCAVLEPPVEKSLDIQVADHCLKVHAPILNQQTNSTPSKEFDVQGGCHQIKKPCNVQGGPGLGISKLIIESTPLWKEPESTIRTGKRPGENTLKKELWTKFEAASTYGFLLNSSSLKRTTQKGFLDMLEEASCDEGKVKKAPRIRFCKCSKLATRCKEGDRPDLFPDTPAADTEFGCAFSAEDISANTLLPLGLES</sequence>
<accession>A0A835MN45</accession>
<keyword evidence="3" id="KW-1185">Reference proteome</keyword>
<dbReference type="OrthoDB" id="1933187at2759"/>
<name>A0A835MN45_9ROSI</name>
<dbReference type="AlphaFoldDB" id="A0A835MN45"/>
<dbReference type="EMBL" id="JADGMS010000013">
    <property type="protein sequence ID" value="KAF9670099.1"/>
    <property type="molecule type" value="Genomic_DNA"/>
</dbReference>
<comment type="caution">
    <text evidence="2">The sequence shown here is derived from an EMBL/GenBank/DDBJ whole genome shotgun (WGS) entry which is preliminary data.</text>
</comment>
<protein>
    <submittedName>
        <fullName evidence="2">Uncharacterized protein</fullName>
    </submittedName>
</protein>
<evidence type="ECO:0000313" key="2">
    <source>
        <dbReference type="EMBL" id="KAF9670099.1"/>
    </source>
</evidence>
<gene>
    <name evidence="2" type="ORF">SADUNF_Sadunf13G0033400</name>
</gene>
<evidence type="ECO:0000256" key="1">
    <source>
        <dbReference type="SAM" id="MobiDB-lite"/>
    </source>
</evidence>
<proteinExistence type="predicted"/>
<reference evidence="2 3" key="1">
    <citation type="submission" date="2020-10" db="EMBL/GenBank/DDBJ databases">
        <title>Plant Genome Project.</title>
        <authorList>
            <person name="Zhang R.-G."/>
        </authorList>
    </citation>
    <scope>NUCLEOTIDE SEQUENCE [LARGE SCALE GENOMIC DNA]</scope>
    <source>
        <strain evidence="2">FAFU-HL-1</strain>
        <tissue evidence="2">Leaf</tissue>
    </source>
</reference>
<dbReference type="PANTHER" id="PTHR37238:SF1">
    <property type="entry name" value="OS05G0532500 PROTEIN"/>
    <property type="match status" value="1"/>
</dbReference>
<feature type="region of interest" description="Disordered" evidence="1">
    <location>
        <begin position="60"/>
        <end position="92"/>
    </location>
</feature>
<dbReference type="Proteomes" id="UP000657918">
    <property type="component" value="Unassembled WGS sequence"/>
</dbReference>